<dbReference type="PANTHER" id="PTHR43840:SF50">
    <property type="entry name" value="MANGANESE EFFLUX SYSTEM PROTEIN MNES"/>
    <property type="match status" value="1"/>
</dbReference>
<dbReference type="InterPro" id="IPR058533">
    <property type="entry name" value="Cation_efflux_TM"/>
</dbReference>
<dbReference type="Gene3D" id="1.20.1510.10">
    <property type="entry name" value="Cation efflux protein transmembrane domain"/>
    <property type="match status" value="1"/>
</dbReference>
<dbReference type="SUPFAM" id="SSF160240">
    <property type="entry name" value="Cation efflux protein cytoplasmic domain-like"/>
    <property type="match status" value="1"/>
</dbReference>
<dbReference type="Gene3D" id="3.30.70.1350">
    <property type="entry name" value="Cation efflux protein, cytoplasmic domain"/>
    <property type="match status" value="1"/>
</dbReference>
<feature type="transmembrane region" description="Helical" evidence="7">
    <location>
        <begin position="158"/>
        <end position="178"/>
    </location>
</feature>
<dbReference type="FunFam" id="1.20.1510.10:FF:000006">
    <property type="entry name" value="Divalent cation efflux transporter"/>
    <property type="match status" value="1"/>
</dbReference>
<dbReference type="Pfam" id="PF01545">
    <property type="entry name" value="Cation_efflux"/>
    <property type="match status" value="1"/>
</dbReference>
<protein>
    <submittedName>
        <fullName evidence="10">Putative cation transporter</fullName>
    </submittedName>
</protein>
<dbReference type="InterPro" id="IPR036837">
    <property type="entry name" value="Cation_efflux_CTD_sf"/>
</dbReference>
<dbReference type="InterPro" id="IPR050291">
    <property type="entry name" value="CDF_Transporter"/>
</dbReference>
<dbReference type="GO" id="GO:0016020">
    <property type="term" value="C:membrane"/>
    <property type="evidence" value="ECO:0007669"/>
    <property type="project" value="UniProtKB-SubCell"/>
</dbReference>
<dbReference type="SUPFAM" id="SSF161111">
    <property type="entry name" value="Cation efflux protein transmembrane domain-like"/>
    <property type="match status" value="1"/>
</dbReference>
<dbReference type="RefSeq" id="WP_047915934.1">
    <property type="nucleotide sequence ID" value="NZ_LN774769.1"/>
</dbReference>
<evidence type="ECO:0000256" key="2">
    <source>
        <dbReference type="ARBA" id="ARBA00008114"/>
    </source>
</evidence>
<dbReference type="HOGENOM" id="CLU_013430_3_5_9"/>
<dbReference type="GO" id="GO:0008324">
    <property type="term" value="F:monoatomic cation transmembrane transporter activity"/>
    <property type="evidence" value="ECO:0007669"/>
    <property type="project" value="InterPro"/>
</dbReference>
<evidence type="ECO:0000256" key="5">
    <source>
        <dbReference type="ARBA" id="ARBA00022989"/>
    </source>
</evidence>
<evidence type="ECO:0000313" key="11">
    <source>
        <dbReference type="Proteomes" id="UP000033166"/>
    </source>
</evidence>
<evidence type="ECO:0000256" key="4">
    <source>
        <dbReference type="ARBA" id="ARBA00022692"/>
    </source>
</evidence>
<evidence type="ECO:0000256" key="7">
    <source>
        <dbReference type="SAM" id="Phobius"/>
    </source>
</evidence>
<dbReference type="InterPro" id="IPR027469">
    <property type="entry name" value="Cation_efflux_TMD_sf"/>
</dbReference>
<feature type="transmembrane region" description="Helical" evidence="7">
    <location>
        <begin position="84"/>
        <end position="101"/>
    </location>
</feature>
<dbReference type="PANTHER" id="PTHR43840">
    <property type="entry name" value="MITOCHONDRIAL METAL TRANSPORTER 1-RELATED"/>
    <property type="match status" value="1"/>
</dbReference>
<name>A0A0D6DYN4_9LACT</name>
<dbReference type="STRING" id="1364.LP2241_50074"/>
<keyword evidence="5 7" id="KW-1133">Transmembrane helix</keyword>
<dbReference type="NCBIfam" id="TIGR01297">
    <property type="entry name" value="CDF"/>
    <property type="match status" value="1"/>
</dbReference>
<feature type="transmembrane region" description="Helical" evidence="7">
    <location>
        <begin position="121"/>
        <end position="137"/>
    </location>
</feature>
<evidence type="ECO:0000259" key="8">
    <source>
        <dbReference type="Pfam" id="PF01545"/>
    </source>
</evidence>
<evidence type="ECO:0000256" key="6">
    <source>
        <dbReference type="ARBA" id="ARBA00023136"/>
    </source>
</evidence>
<dbReference type="InterPro" id="IPR002524">
    <property type="entry name" value="Cation_efflux"/>
</dbReference>
<organism evidence="10 11">
    <name type="scientific">Pseudolactococcus piscium MKFS47</name>
    <dbReference type="NCBI Taxonomy" id="297352"/>
    <lineage>
        <taxon>Bacteria</taxon>
        <taxon>Bacillati</taxon>
        <taxon>Bacillota</taxon>
        <taxon>Bacilli</taxon>
        <taxon>Lactobacillales</taxon>
        <taxon>Streptococcaceae</taxon>
        <taxon>Pseudolactococcus</taxon>
    </lineage>
</organism>
<dbReference type="AlphaFoldDB" id="A0A0D6DYN4"/>
<keyword evidence="6 7" id="KW-0472">Membrane</keyword>
<evidence type="ECO:0000313" key="10">
    <source>
        <dbReference type="EMBL" id="CEN28882.1"/>
    </source>
</evidence>
<proteinExistence type="inferred from homology"/>
<dbReference type="EMBL" id="LN774769">
    <property type="protein sequence ID" value="CEN28882.1"/>
    <property type="molecule type" value="Genomic_DNA"/>
</dbReference>
<feature type="domain" description="Cation efflux protein transmembrane" evidence="8">
    <location>
        <begin position="17"/>
        <end position="208"/>
    </location>
</feature>
<feature type="transmembrane region" description="Helical" evidence="7">
    <location>
        <begin position="15"/>
        <end position="34"/>
    </location>
</feature>
<keyword evidence="4 7" id="KW-0812">Transmembrane</keyword>
<accession>A0A0D6DYN4</accession>
<dbReference type="Proteomes" id="UP000033166">
    <property type="component" value="Chromosome I"/>
</dbReference>
<comment type="subcellular location">
    <subcellularLocation>
        <location evidence="1">Membrane</location>
        <topology evidence="1">Multi-pass membrane protein</topology>
    </subcellularLocation>
</comment>
<comment type="similarity">
    <text evidence="2">Belongs to the cation diffusion facilitator (CDF) transporter (TC 2.A.4) family.</text>
</comment>
<evidence type="ECO:0000256" key="1">
    <source>
        <dbReference type="ARBA" id="ARBA00004141"/>
    </source>
</evidence>
<keyword evidence="3" id="KW-0813">Transport</keyword>
<reference evidence="11" key="1">
    <citation type="submission" date="2015-01" db="EMBL/GenBank/DDBJ databases">
        <authorList>
            <person name="Andreevskaya M."/>
        </authorList>
    </citation>
    <scope>NUCLEOTIDE SEQUENCE [LARGE SCALE GENOMIC DNA]</scope>
    <source>
        <strain evidence="11">MKFS47</strain>
    </source>
</reference>
<evidence type="ECO:0000256" key="3">
    <source>
        <dbReference type="ARBA" id="ARBA00022448"/>
    </source>
</evidence>
<dbReference type="KEGG" id="lpk:LACPI_1682"/>
<gene>
    <name evidence="10" type="ORF">LACPI_1682</name>
</gene>
<feature type="domain" description="Cation efflux protein cytoplasmic" evidence="9">
    <location>
        <begin position="213"/>
        <end position="288"/>
    </location>
</feature>
<sequence length="408" mass="45665">MNNSRYQDLKLAERGALLSIWAYVILSIIKLTVANMTHSESLRADGFNNITDILGNVAVLIGLKIARRPADDDHTYGHWKVESVASLVTSFIMFVVGFFVLKDTVTAIISNTQTSVDLMGSFVGIGSAIVMFAIYLYNRNLATRSKSSGLMSAAKDNLSDAVSSIATSIAIFAASFNLTFIDRLMAIVITIFIFKTAYDIFAESVFSLSDGFDEEKIDIYTKEISEIPKVSAVKFIRGRTYGSNIFLDVVVEMSPDLSVFESHAATEDIEETLKEKYDVFDIDVHVEPAILADEERDASIALVILGLEEQVLNNRNSSLLAETFTEIRADGSVIDKAQKGLEQHEHLAIADYKPDRISKKTIVLTYHYFEHDQTFAVTSIWRRRTQLYCEARQLTQKILSKLRIFLCL</sequence>
<dbReference type="Pfam" id="PF16916">
    <property type="entry name" value="ZT_dimer"/>
    <property type="match status" value="1"/>
</dbReference>
<evidence type="ECO:0000259" key="9">
    <source>
        <dbReference type="Pfam" id="PF16916"/>
    </source>
</evidence>
<dbReference type="InterPro" id="IPR027470">
    <property type="entry name" value="Cation_efflux_CTD"/>
</dbReference>